<name>A0AAW1EF10_ZOAVI</name>
<sequence length="106" mass="11327">MPCGVTGRGKHSLLFTVVTEASDTHACIDCGQHIVALTVMGWAVLLLCRQTNRLRSSGAAHLPDRSGPVKPSRPLQRVPAQSLAVLHLAVTPLQSHIAFTGKLLKD</sequence>
<reference evidence="1 2" key="1">
    <citation type="journal article" date="2024" name="Genome Biol. Evol.">
        <title>Chromosome-level genome assembly of the viviparous eelpout Zoarces viviparus.</title>
        <authorList>
            <person name="Fuhrmann N."/>
            <person name="Brasseur M.V."/>
            <person name="Bakowski C.E."/>
            <person name="Podsiadlowski L."/>
            <person name="Prost S."/>
            <person name="Krehenwinkel H."/>
            <person name="Mayer C."/>
        </authorList>
    </citation>
    <scope>NUCLEOTIDE SEQUENCE [LARGE SCALE GENOMIC DNA]</scope>
    <source>
        <strain evidence="1">NO-MEL_2022_Ind0_liver</strain>
    </source>
</reference>
<accession>A0AAW1EF10</accession>
<gene>
    <name evidence="1" type="ORF">VZT92_020884</name>
</gene>
<evidence type="ECO:0000313" key="1">
    <source>
        <dbReference type="EMBL" id="KAK9521045.1"/>
    </source>
</evidence>
<dbReference type="AlphaFoldDB" id="A0AAW1EF10"/>
<comment type="caution">
    <text evidence="1">The sequence shown here is derived from an EMBL/GenBank/DDBJ whole genome shotgun (WGS) entry which is preliminary data.</text>
</comment>
<organism evidence="1 2">
    <name type="scientific">Zoarces viviparus</name>
    <name type="common">Viviparous eelpout</name>
    <name type="synonym">Blennius viviparus</name>
    <dbReference type="NCBI Taxonomy" id="48416"/>
    <lineage>
        <taxon>Eukaryota</taxon>
        <taxon>Metazoa</taxon>
        <taxon>Chordata</taxon>
        <taxon>Craniata</taxon>
        <taxon>Vertebrata</taxon>
        <taxon>Euteleostomi</taxon>
        <taxon>Actinopterygii</taxon>
        <taxon>Neopterygii</taxon>
        <taxon>Teleostei</taxon>
        <taxon>Neoteleostei</taxon>
        <taxon>Acanthomorphata</taxon>
        <taxon>Eupercaria</taxon>
        <taxon>Perciformes</taxon>
        <taxon>Cottioidei</taxon>
        <taxon>Zoarcales</taxon>
        <taxon>Zoarcidae</taxon>
        <taxon>Zoarcinae</taxon>
        <taxon>Zoarces</taxon>
    </lineage>
</organism>
<protein>
    <submittedName>
        <fullName evidence="1">Uncharacterized protein</fullName>
    </submittedName>
</protein>
<dbReference type="Proteomes" id="UP001488805">
    <property type="component" value="Unassembled WGS sequence"/>
</dbReference>
<dbReference type="EMBL" id="JBCEZU010000329">
    <property type="protein sequence ID" value="KAK9521045.1"/>
    <property type="molecule type" value="Genomic_DNA"/>
</dbReference>
<proteinExistence type="predicted"/>
<evidence type="ECO:0000313" key="2">
    <source>
        <dbReference type="Proteomes" id="UP001488805"/>
    </source>
</evidence>
<keyword evidence="2" id="KW-1185">Reference proteome</keyword>